<proteinExistence type="inferred from homology"/>
<reference evidence="12" key="1">
    <citation type="submission" date="2017-08" db="EMBL/GenBank/DDBJ databases">
        <authorList>
            <person name="Varghese N."/>
            <person name="Submissions S."/>
        </authorList>
    </citation>
    <scope>NUCLEOTIDE SEQUENCE [LARGE SCALE GENOMIC DNA]</scope>
    <source>
        <strain evidence="12">DSM 23173</strain>
    </source>
</reference>
<dbReference type="Gene3D" id="1.10.600.10">
    <property type="entry name" value="Farnesyl Diphosphate Synthase"/>
    <property type="match status" value="1"/>
</dbReference>
<dbReference type="PANTHER" id="PTHR31480">
    <property type="entry name" value="BIFUNCTIONAL LYCOPENE CYCLASE/PHYTOENE SYNTHASE"/>
    <property type="match status" value="1"/>
</dbReference>
<dbReference type="SUPFAM" id="SSF48576">
    <property type="entry name" value="Terpenoid synthases"/>
    <property type="match status" value="1"/>
</dbReference>
<dbReference type="GO" id="GO:0051996">
    <property type="term" value="F:squalene synthase [NAD(P)H] activity"/>
    <property type="evidence" value="ECO:0007669"/>
    <property type="project" value="InterPro"/>
</dbReference>
<dbReference type="OrthoDB" id="9787280at2"/>
<comment type="similarity">
    <text evidence="4">Belongs to the phytoene/squalene synthase family. CrtM subfamily.</text>
</comment>
<evidence type="ECO:0000256" key="7">
    <source>
        <dbReference type="ARBA" id="ARBA00022679"/>
    </source>
</evidence>
<dbReference type="CDD" id="cd00683">
    <property type="entry name" value="Trans_IPPS_HH"/>
    <property type="match status" value="1"/>
</dbReference>
<evidence type="ECO:0000313" key="11">
    <source>
        <dbReference type="EMBL" id="SOC41734.1"/>
    </source>
</evidence>
<dbReference type="InterPro" id="IPR019845">
    <property type="entry name" value="Squalene/phytoene_synthase_CS"/>
</dbReference>
<dbReference type="InterPro" id="IPR002060">
    <property type="entry name" value="Squ/phyt_synthse"/>
</dbReference>
<sequence>MNNPEPTLINDYKFCQSVIKKYSKSFYYAFSTLPEDDARAVYAVYAFCRMADDAIDEADSEEEAIANLEALRGELNGFCIGDVPDAPMWRALDDVRVRYDLDLEMLYVQIEGQASDVHFEQPEDLDELFEYSRKVAGSVGRLLLPILSDDTSQERQLNAENLGVAMQLTNILRDVGEDIDIHGRVYIPKSVLDQYGYSHEALKNGEMNAAFISVWEHLADEAEVLYDSFRDEIVHYKKEARVPLLLSLSVYREILAEVRNNGHDCFKRRNFVSMKRKMEIKNQVNENLKSLER</sequence>
<dbReference type="Pfam" id="PF00494">
    <property type="entry name" value="SQS_PSY"/>
    <property type="match status" value="1"/>
</dbReference>
<keyword evidence="7" id="KW-0808">Transferase</keyword>
<protein>
    <recommendedName>
        <fullName evidence="6">4,4'-diapophytoene synthase</fullName>
        <ecNumber evidence="5">2.5.1.96</ecNumber>
    </recommendedName>
    <alternativeName>
        <fullName evidence="9">C30 carotenoid synthase</fullName>
    </alternativeName>
    <alternativeName>
        <fullName evidence="10">Dehydrosqualene synthase</fullName>
    </alternativeName>
</protein>
<evidence type="ECO:0000256" key="3">
    <source>
        <dbReference type="ARBA" id="ARBA00004677"/>
    </source>
</evidence>
<dbReference type="UniPathway" id="UPA00029">
    <property type="reaction ID" value="UER00556"/>
</dbReference>
<organism evidence="11 12">
    <name type="scientific">Salinicoccus kekensis</name>
    <dbReference type="NCBI Taxonomy" id="714307"/>
    <lineage>
        <taxon>Bacteria</taxon>
        <taxon>Bacillati</taxon>
        <taxon>Bacillota</taxon>
        <taxon>Bacilli</taxon>
        <taxon>Bacillales</taxon>
        <taxon>Staphylococcaceae</taxon>
        <taxon>Salinicoccus</taxon>
    </lineage>
</organism>
<dbReference type="InterPro" id="IPR044843">
    <property type="entry name" value="Trans_IPPS_bact-type"/>
</dbReference>
<evidence type="ECO:0000256" key="1">
    <source>
        <dbReference type="ARBA" id="ARBA00000746"/>
    </source>
</evidence>
<dbReference type="InterPro" id="IPR033904">
    <property type="entry name" value="Trans_IPPS_HH"/>
</dbReference>
<dbReference type="GO" id="GO:0016117">
    <property type="term" value="P:carotenoid biosynthetic process"/>
    <property type="evidence" value="ECO:0007669"/>
    <property type="project" value="UniProtKB-KW"/>
</dbReference>
<dbReference type="InterPro" id="IPR008949">
    <property type="entry name" value="Isoprenoid_synthase_dom_sf"/>
</dbReference>
<gene>
    <name evidence="11" type="ORF">SAMN05878391_1396</name>
</gene>
<dbReference type="EMBL" id="OBQF01000003">
    <property type="protein sequence ID" value="SOC41734.1"/>
    <property type="molecule type" value="Genomic_DNA"/>
</dbReference>
<evidence type="ECO:0000256" key="10">
    <source>
        <dbReference type="ARBA" id="ARBA00032389"/>
    </source>
</evidence>
<comment type="function">
    <text evidence="2">Involved in the biosynthesis of the yellow-orange carotenoid staphyloxanthin, which plays a role in the virulence via its protective function against oxidative stress. Catalyzes the head-to-head condensation of two molecules of farnesyl diphosphate (FPP) into the colorless C(30) carotenoid 4,4'-diapophytoene (dehydrosqualene).</text>
</comment>
<evidence type="ECO:0000256" key="5">
    <source>
        <dbReference type="ARBA" id="ARBA00012627"/>
    </source>
</evidence>
<comment type="pathway">
    <text evidence="3">Carotenoid biosynthesis; staphyloxanthin biosynthesis; staphyloxanthin from farnesyl diphosphate: step 1/5.</text>
</comment>
<name>A0A285UIK4_9STAP</name>
<keyword evidence="12" id="KW-1185">Reference proteome</keyword>
<keyword evidence="8" id="KW-0125">Carotenoid biosynthesis</keyword>
<dbReference type="GO" id="GO:0004311">
    <property type="term" value="F:geranylgeranyl diphosphate synthase activity"/>
    <property type="evidence" value="ECO:0007669"/>
    <property type="project" value="InterPro"/>
</dbReference>
<dbReference type="SFLD" id="SFLDG01212">
    <property type="entry name" value="Phytoene_synthase_like"/>
    <property type="match status" value="1"/>
</dbReference>
<evidence type="ECO:0000256" key="6">
    <source>
        <dbReference type="ARBA" id="ARBA00016163"/>
    </source>
</evidence>
<evidence type="ECO:0000256" key="9">
    <source>
        <dbReference type="ARBA" id="ARBA00031761"/>
    </source>
</evidence>
<evidence type="ECO:0000256" key="4">
    <source>
        <dbReference type="ARBA" id="ARBA00009720"/>
    </source>
</evidence>
<evidence type="ECO:0000313" key="12">
    <source>
        <dbReference type="Proteomes" id="UP000219412"/>
    </source>
</evidence>
<dbReference type="Proteomes" id="UP000219412">
    <property type="component" value="Unassembled WGS sequence"/>
</dbReference>
<dbReference type="SFLD" id="SFLDS00005">
    <property type="entry name" value="Isoprenoid_Synthase_Type_I"/>
    <property type="match status" value="1"/>
</dbReference>
<dbReference type="SFLD" id="SFLDG01018">
    <property type="entry name" value="Squalene/Phytoene_Synthase_Lik"/>
    <property type="match status" value="1"/>
</dbReference>
<dbReference type="PROSITE" id="PS01045">
    <property type="entry name" value="SQUALEN_PHYTOEN_SYN_2"/>
    <property type="match status" value="1"/>
</dbReference>
<dbReference type="AlphaFoldDB" id="A0A285UIK4"/>
<accession>A0A285UIK4</accession>
<dbReference type="EC" id="2.5.1.96" evidence="5"/>
<dbReference type="RefSeq" id="WP_097040512.1">
    <property type="nucleotide sequence ID" value="NZ_OBQF01000003.1"/>
</dbReference>
<comment type="catalytic activity">
    <reaction evidence="1">
        <text>2 (2E,6E)-farnesyl diphosphate = 15-cis-4,4'-diapophytoene + 2 diphosphate</text>
        <dbReference type="Rhea" id="RHEA:31547"/>
        <dbReference type="ChEBI" id="CHEBI:33019"/>
        <dbReference type="ChEBI" id="CHEBI:62738"/>
        <dbReference type="ChEBI" id="CHEBI:175763"/>
        <dbReference type="EC" id="2.5.1.96"/>
    </reaction>
</comment>
<evidence type="ECO:0000256" key="2">
    <source>
        <dbReference type="ARBA" id="ARBA00002144"/>
    </source>
</evidence>
<evidence type="ECO:0000256" key="8">
    <source>
        <dbReference type="ARBA" id="ARBA00022746"/>
    </source>
</evidence>